<dbReference type="WBParaSite" id="HNAJ_0000192801-mRNA-1">
    <property type="protein sequence ID" value="HNAJ_0000192801-mRNA-1"/>
    <property type="gene ID" value="HNAJ_0000192801"/>
</dbReference>
<dbReference type="SMART" id="SM00225">
    <property type="entry name" value="BTB"/>
    <property type="match status" value="1"/>
</dbReference>
<evidence type="ECO:0000256" key="2">
    <source>
        <dbReference type="ARBA" id="ARBA00022737"/>
    </source>
</evidence>
<dbReference type="InterPro" id="IPR011333">
    <property type="entry name" value="SKP1/BTB/POZ_sf"/>
</dbReference>
<evidence type="ECO:0000313" key="5">
    <source>
        <dbReference type="Proteomes" id="UP000278807"/>
    </source>
</evidence>
<gene>
    <name evidence="4" type="ORF">HNAJ_LOCUS1927</name>
</gene>
<evidence type="ECO:0000256" key="1">
    <source>
        <dbReference type="ARBA" id="ARBA00022441"/>
    </source>
</evidence>
<dbReference type="InterPro" id="IPR015915">
    <property type="entry name" value="Kelch-typ_b-propeller"/>
</dbReference>
<dbReference type="InterPro" id="IPR022272">
    <property type="entry name" value="Lipocalin_CS"/>
</dbReference>
<reference evidence="6" key="1">
    <citation type="submission" date="2017-02" db="UniProtKB">
        <authorList>
            <consortium name="WormBaseParasite"/>
        </authorList>
    </citation>
    <scope>IDENTIFICATION</scope>
</reference>
<feature type="domain" description="BTB" evidence="3">
    <location>
        <begin position="29"/>
        <end position="93"/>
    </location>
</feature>
<evidence type="ECO:0000313" key="6">
    <source>
        <dbReference type="WBParaSite" id="HNAJ_0000192801-mRNA-1"/>
    </source>
</evidence>
<dbReference type="Pfam" id="PF01344">
    <property type="entry name" value="Kelch_1"/>
    <property type="match status" value="2"/>
</dbReference>
<dbReference type="PROSITE" id="PS00213">
    <property type="entry name" value="LIPOCALIN"/>
    <property type="match status" value="1"/>
</dbReference>
<dbReference type="Pfam" id="PF00651">
    <property type="entry name" value="BTB"/>
    <property type="match status" value="1"/>
</dbReference>
<evidence type="ECO:0000259" key="3">
    <source>
        <dbReference type="PROSITE" id="PS50097"/>
    </source>
</evidence>
<name>A0A0R3T4E4_RODNA</name>
<organism evidence="6">
    <name type="scientific">Rodentolepis nana</name>
    <name type="common">Dwarf tapeworm</name>
    <name type="synonym">Hymenolepis nana</name>
    <dbReference type="NCBI Taxonomy" id="102285"/>
    <lineage>
        <taxon>Eukaryota</taxon>
        <taxon>Metazoa</taxon>
        <taxon>Spiralia</taxon>
        <taxon>Lophotrochozoa</taxon>
        <taxon>Platyhelminthes</taxon>
        <taxon>Cestoda</taxon>
        <taxon>Eucestoda</taxon>
        <taxon>Cyclophyllidea</taxon>
        <taxon>Hymenolepididae</taxon>
        <taxon>Rodentolepis</taxon>
    </lineage>
</organism>
<keyword evidence="1" id="KW-0880">Kelch repeat</keyword>
<sequence>MEEKIYTNVDTISIPVKLFQSLRKKGKFLDGVIITKDKREIPVHRIVLCTQFPSIEDKFTEDSNNRIEWIRFTFDIVKAVVDYAYTGSVNLTLENATNLYLLSLTIGCRKLIQWCNDFIKSSISYQNLEQIWTIANATSNKGLATACIPLMANTFESLNINQRLLIFTEVENMLELLKEVQHSEITEEEKLRTIVSWINAPNKKVERDERAAYFEELFSAIDLDNLSGHFIVELATEELNIGLSDKLKRSIIDGWKTSRKNSDSGISNVSDASVERITSSISEKLLVHALDEDSEYGILAAVPHIQTTANSRYCVPYRTNSCVVALKGDVYLIGGRDSEKNSVNQVQRVNSYNGRVFNVAPMKKARSGASAVVSNNCIFIFGGYDGSRKMILGSCEKYDPTTDRWSSLPPMPTARYGTGAVHIPDFGELVLGGCEKRGKLAPNLTTVELLLNDASENEEYNGTWHTIAPMLKPRIWPAAVYFKGDVYVARDGDDTVEKLTMSTGQWTLISEDPEIDSFPYSMAVFDRRLLLSTDCGKIYELKRPDEDEEEDSTELVWDQICEIENVQRAKLLVIK</sequence>
<dbReference type="Proteomes" id="UP000278807">
    <property type="component" value="Unassembled WGS sequence"/>
</dbReference>
<dbReference type="InterPro" id="IPR006652">
    <property type="entry name" value="Kelch_1"/>
</dbReference>
<dbReference type="PANTHER" id="PTHR45632:SF17">
    <property type="entry name" value="KELCH-LIKE PROTEIN 31"/>
    <property type="match status" value="1"/>
</dbReference>
<keyword evidence="2" id="KW-0677">Repeat</keyword>
<reference evidence="4 5" key="2">
    <citation type="submission" date="2018-11" db="EMBL/GenBank/DDBJ databases">
        <authorList>
            <consortium name="Pathogen Informatics"/>
        </authorList>
    </citation>
    <scope>NUCLEOTIDE SEQUENCE [LARGE SCALE GENOMIC DNA]</scope>
</reference>
<evidence type="ECO:0000313" key="4">
    <source>
        <dbReference type="EMBL" id="VDN97786.1"/>
    </source>
</evidence>
<dbReference type="STRING" id="102285.A0A0R3T4E4"/>
<dbReference type="PANTHER" id="PTHR45632">
    <property type="entry name" value="LD33804P"/>
    <property type="match status" value="1"/>
</dbReference>
<dbReference type="SUPFAM" id="SSF117281">
    <property type="entry name" value="Kelch motif"/>
    <property type="match status" value="1"/>
</dbReference>
<dbReference type="InterPro" id="IPR000210">
    <property type="entry name" value="BTB/POZ_dom"/>
</dbReference>
<dbReference type="Gene3D" id="1.25.40.420">
    <property type="match status" value="1"/>
</dbReference>
<keyword evidence="5" id="KW-1185">Reference proteome</keyword>
<dbReference type="Gene3D" id="2.120.10.80">
    <property type="entry name" value="Kelch-type beta propeller"/>
    <property type="match status" value="2"/>
</dbReference>
<dbReference type="OrthoDB" id="6245854at2759"/>
<dbReference type="SUPFAM" id="SSF54695">
    <property type="entry name" value="POZ domain"/>
    <property type="match status" value="1"/>
</dbReference>
<proteinExistence type="predicted"/>
<accession>A0A0R3T4E4</accession>
<dbReference type="Gene3D" id="3.30.710.10">
    <property type="entry name" value="Potassium Channel Kv1.1, Chain A"/>
    <property type="match status" value="1"/>
</dbReference>
<dbReference type="AlphaFoldDB" id="A0A0R3T4E4"/>
<dbReference type="PROSITE" id="PS50097">
    <property type="entry name" value="BTB"/>
    <property type="match status" value="1"/>
</dbReference>
<dbReference type="GO" id="GO:0005737">
    <property type="term" value="C:cytoplasm"/>
    <property type="evidence" value="ECO:0007669"/>
    <property type="project" value="UniProtKB-ARBA"/>
</dbReference>
<dbReference type="EMBL" id="UZAE01000842">
    <property type="protein sequence ID" value="VDN97786.1"/>
    <property type="molecule type" value="Genomic_DNA"/>
</dbReference>
<dbReference type="SMART" id="SM00612">
    <property type="entry name" value="Kelch"/>
    <property type="match status" value="2"/>
</dbReference>
<protein>
    <submittedName>
        <fullName evidence="6">BTB domain-containing protein</fullName>
    </submittedName>
</protein>
<dbReference type="CDD" id="cd18186">
    <property type="entry name" value="BTB_POZ_ZBTB_KLHL-like"/>
    <property type="match status" value="1"/>
</dbReference>